<dbReference type="PANTHER" id="PTHR42792:SF2">
    <property type="entry name" value="FLAGELLIN"/>
    <property type="match status" value="1"/>
</dbReference>
<sequence length="281" mass="29389">MPQTINTNIASLNAQRNLASSQGSLAISMQRLSSGMRVNSAKDDAAGLAIAERMNSQVRGMNVAIRNANDGISLAQTAEGALSKVGDSLQRMRELAVQARNATNTTADLDSIGKEYTQLASEITRVLGGTTFNGKKILGADAATPQDFQVGPNTGPEDVITVTTSDMTVDPTITLVTASSITNADTSATLKTSIDAIDAAINTVSSQRATLGASQNRFDAVISNLQVSVENQSAARSRIMDADYAAETSNLSRTQILQQAGNAMVAQANQMPQQVLALLKG</sequence>
<feature type="domain" description="Flagellin C-terminal" evidence="5">
    <location>
        <begin position="194"/>
        <end position="279"/>
    </location>
</feature>
<evidence type="ECO:0000259" key="5">
    <source>
        <dbReference type="Pfam" id="PF00700"/>
    </source>
</evidence>
<keyword evidence="2 3" id="KW-0975">Bacterial flagellum</keyword>
<evidence type="ECO:0000256" key="2">
    <source>
        <dbReference type="ARBA" id="ARBA00023143"/>
    </source>
</evidence>
<organism evidence="6 7">
    <name type="scientific">Roseateles koreensis</name>
    <dbReference type="NCBI Taxonomy" id="2987526"/>
    <lineage>
        <taxon>Bacteria</taxon>
        <taxon>Pseudomonadati</taxon>
        <taxon>Pseudomonadota</taxon>
        <taxon>Betaproteobacteria</taxon>
        <taxon>Burkholderiales</taxon>
        <taxon>Sphaerotilaceae</taxon>
        <taxon>Roseateles</taxon>
    </lineage>
</organism>
<accession>A0ABT5KU86</accession>
<comment type="function">
    <text evidence="3">Flagellin is the subunit protein which polymerizes to form the filaments of bacterial flagella.</text>
</comment>
<dbReference type="PANTHER" id="PTHR42792">
    <property type="entry name" value="FLAGELLIN"/>
    <property type="match status" value="1"/>
</dbReference>
<dbReference type="InterPro" id="IPR001492">
    <property type="entry name" value="Flagellin"/>
</dbReference>
<dbReference type="InterPro" id="IPR001029">
    <property type="entry name" value="Flagellin_N"/>
</dbReference>
<dbReference type="Pfam" id="PF00669">
    <property type="entry name" value="Flagellin_N"/>
    <property type="match status" value="1"/>
</dbReference>
<dbReference type="EMBL" id="JAQQXS010000012">
    <property type="protein sequence ID" value="MDC8786376.1"/>
    <property type="molecule type" value="Genomic_DNA"/>
</dbReference>
<proteinExistence type="inferred from homology"/>
<keyword evidence="7" id="KW-1185">Reference proteome</keyword>
<dbReference type="Gene3D" id="6.10.280.190">
    <property type="match status" value="1"/>
</dbReference>
<dbReference type="RefSeq" id="WP_273597486.1">
    <property type="nucleotide sequence ID" value="NZ_JAQQXS010000012.1"/>
</dbReference>
<dbReference type="Gene3D" id="1.20.1330.10">
    <property type="entry name" value="f41 fragment of flagellin, N-terminal domain"/>
    <property type="match status" value="1"/>
</dbReference>
<dbReference type="InterPro" id="IPR042187">
    <property type="entry name" value="Flagellin_C_sub2"/>
</dbReference>
<reference evidence="6 7" key="1">
    <citation type="submission" date="2022-10" db="EMBL/GenBank/DDBJ databases">
        <title>paucibacter sp. hw8 Genome sequencing.</title>
        <authorList>
            <person name="Park S."/>
        </authorList>
    </citation>
    <scope>NUCLEOTIDE SEQUENCE [LARGE SCALE GENOMIC DNA]</scope>
    <source>
        <strain evidence="7">hw8</strain>
    </source>
</reference>
<keyword evidence="6" id="KW-0282">Flagellum</keyword>
<dbReference type="SUPFAM" id="SSF64518">
    <property type="entry name" value="Phase 1 flagellin"/>
    <property type="match status" value="1"/>
</dbReference>
<gene>
    <name evidence="6" type="ORF">PRZ01_14395</name>
</gene>
<evidence type="ECO:0000256" key="1">
    <source>
        <dbReference type="ARBA" id="ARBA00005709"/>
    </source>
</evidence>
<dbReference type="PRINTS" id="PR00207">
    <property type="entry name" value="FLAGELLIN"/>
</dbReference>
<evidence type="ECO:0000313" key="6">
    <source>
        <dbReference type="EMBL" id="MDC8786376.1"/>
    </source>
</evidence>
<dbReference type="Pfam" id="PF00700">
    <property type="entry name" value="Flagellin_C"/>
    <property type="match status" value="1"/>
</dbReference>
<evidence type="ECO:0000313" key="7">
    <source>
        <dbReference type="Proteomes" id="UP001219862"/>
    </source>
</evidence>
<keyword evidence="6" id="KW-0969">Cilium</keyword>
<keyword evidence="3" id="KW-0964">Secreted</keyword>
<keyword evidence="6" id="KW-0966">Cell projection</keyword>
<dbReference type="Gene3D" id="6.10.10.10">
    <property type="entry name" value="Flagellar export chaperone, C-terminal domain"/>
    <property type="match status" value="1"/>
</dbReference>
<dbReference type="InterPro" id="IPR046358">
    <property type="entry name" value="Flagellin_C"/>
</dbReference>
<comment type="caution">
    <text evidence="6">The sequence shown here is derived from an EMBL/GenBank/DDBJ whole genome shotgun (WGS) entry which is preliminary data.</text>
</comment>
<comment type="subcellular location">
    <subcellularLocation>
        <location evidence="3">Secreted</location>
    </subcellularLocation>
    <subcellularLocation>
        <location evidence="3">Bacterial flagellum</location>
    </subcellularLocation>
</comment>
<dbReference type="Proteomes" id="UP001219862">
    <property type="component" value="Unassembled WGS sequence"/>
</dbReference>
<name>A0ABT5KU86_9BURK</name>
<evidence type="ECO:0000256" key="3">
    <source>
        <dbReference type="RuleBase" id="RU362073"/>
    </source>
</evidence>
<evidence type="ECO:0000259" key="4">
    <source>
        <dbReference type="Pfam" id="PF00669"/>
    </source>
</evidence>
<feature type="domain" description="Flagellin N-terminal" evidence="4">
    <location>
        <begin position="5"/>
        <end position="139"/>
    </location>
</feature>
<protein>
    <recommendedName>
        <fullName evidence="3">Flagellin</fullName>
    </recommendedName>
</protein>
<comment type="similarity">
    <text evidence="1 3">Belongs to the bacterial flagellin family.</text>
</comment>